<dbReference type="OrthoDB" id="267054at2"/>
<dbReference type="Gene3D" id="3.40.50.2000">
    <property type="entry name" value="Glycogen Phosphorylase B"/>
    <property type="match status" value="2"/>
</dbReference>
<dbReference type="AlphaFoldDB" id="A0A1U7CPG1"/>
<gene>
    <name evidence="2" type="ORF">BSF38_02313</name>
</gene>
<keyword evidence="2" id="KW-0808">Transferase</keyword>
<evidence type="ECO:0000259" key="1">
    <source>
        <dbReference type="Pfam" id="PF13439"/>
    </source>
</evidence>
<name>A0A1U7CPG1_9BACT</name>
<sequence length="639" mass="69991">MSSTDTPPTEPPAARVLFAAYPCYLDNSSGAAVASRSLLEGLARRGIAVEALSGSRWDSGRYHEIEESTAADLGTAWSFDSSGMRSLEAPQVRLTVHGVPVTLYRGRPSDDALSDQERAEFLGIYEKTLDRFRPRCIVTYEGDVLDDALRSQARARGIAVVFALHNFGYRTRDTFANVDAVIVPSRFAADHYRRSIGLKCTALPNLIDLERVRTETRRPEYLTFVNPSPEKGVFALARIADELGRKRPDIPVLVVESRGTERTLVDCGLDLRDHGNVHLMTHTPDPRHFWEVTRVCLLPSLWWENQPLVAIEAMVNGIPVIGSDRGRIPETLGNSGVVLPLPERLMPYSRELPTGEEVSPWIEAICRLWDDPELMEEHARRARIEALRWSSDLLEAQSARFIREVTPSSAPPFVQPTSSVGPVELDSPWAQRASSWDQIPGMFDFAAVYDAAVESAPDGAVFVEVGCLAGRSTCYLAAKIRESGKAITLYAVDTGRGSASDMTGQDIAPSLGGSMAGVFHCNLISCGVDDLVVPIFTTSVRAANLFQAGSVDLCFIDADHSYESVMEDLRTWWPKVKPGGILAGHDYRQTAHWLLGVTPAVHEFFGVADAGHPLCPSCWTATKPSDSEANLVSTLDGRG</sequence>
<dbReference type="InterPro" id="IPR029063">
    <property type="entry name" value="SAM-dependent_MTases_sf"/>
</dbReference>
<dbReference type="PANTHER" id="PTHR37909:SF1">
    <property type="entry name" value="S-ADENOSYL-L-METHIONINE-DEPENDENT METHYLTRANSFERASES SUPERFAMILY PROTEIN"/>
    <property type="match status" value="1"/>
</dbReference>
<dbReference type="GO" id="GO:0016757">
    <property type="term" value="F:glycosyltransferase activity"/>
    <property type="evidence" value="ECO:0007669"/>
    <property type="project" value="UniProtKB-ARBA"/>
</dbReference>
<accession>A0A1U7CPG1</accession>
<dbReference type="Proteomes" id="UP000186309">
    <property type="component" value="Chromosome"/>
</dbReference>
<organism evidence="2 3">
    <name type="scientific">Paludisphaera borealis</name>
    <dbReference type="NCBI Taxonomy" id="1387353"/>
    <lineage>
        <taxon>Bacteria</taxon>
        <taxon>Pseudomonadati</taxon>
        <taxon>Planctomycetota</taxon>
        <taxon>Planctomycetia</taxon>
        <taxon>Isosphaerales</taxon>
        <taxon>Isosphaeraceae</taxon>
        <taxon>Paludisphaera</taxon>
    </lineage>
</organism>
<dbReference type="PANTHER" id="PTHR37909">
    <property type="entry name" value="S-ADENOSYL-L-METHIONINE-DEPENDENT METHYLTRANSFERASES SUPERFAMILY PROTEIN"/>
    <property type="match status" value="1"/>
</dbReference>
<dbReference type="Pfam" id="PF13692">
    <property type="entry name" value="Glyco_trans_1_4"/>
    <property type="match status" value="1"/>
</dbReference>
<dbReference type="KEGG" id="pbor:BSF38_02313"/>
<keyword evidence="3" id="KW-1185">Reference proteome</keyword>
<dbReference type="EMBL" id="CP019082">
    <property type="protein sequence ID" value="APW60822.1"/>
    <property type="molecule type" value="Genomic_DNA"/>
</dbReference>
<dbReference type="Pfam" id="PF13578">
    <property type="entry name" value="Methyltransf_24"/>
    <property type="match status" value="1"/>
</dbReference>
<dbReference type="SUPFAM" id="SSF53756">
    <property type="entry name" value="UDP-Glycosyltransferase/glycogen phosphorylase"/>
    <property type="match status" value="1"/>
</dbReference>
<dbReference type="RefSeq" id="WP_076345724.1">
    <property type="nucleotide sequence ID" value="NZ_CP019082.1"/>
</dbReference>
<proteinExistence type="predicted"/>
<protein>
    <submittedName>
        <fullName evidence="2">GT4 family glycosyltransferase</fullName>
    </submittedName>
</protein>
<dbReference type="Pfam" id="PF13439">
    <property type="entry name" value="Glyco_transf_4"/>
    <property type="match status" value="1"/>
</dbReference>
<dbReference type="SUPFAM" id="SSF53335">
    <property type="entry name" value="S-adenosyl-L-methionine-dependent methyltransferases"/>
    <property type="match status" value="1"/>
</dbReference>
<dbReference type="InterPro" id="IPR028098">
    <property type="entry name" value="Glyco_trans_4-like_N"/>
</dbReference>
<dbReference type="STRING" id="1387353.BSF38_02313"/>
<dbReference type="Gene3D" id="3.40.50.150">
    <property type="entry name" value="Vaccinia Virus protein VP39"/>
    <property type="match status" value="1"/>
</dbReference>
<reference evidence="3" key="1">
    <citation type="submission" date="2016-12" db="EMBL/GenBank/DDBJ databases">
        <title>Comparative genomics of four Isosphaeraceae planctomycetes: a common pool of plasmids and glycoside hydrolase genes.</title>
        <authorList>
            <person name="Ivanova A."/>
        </authorList>
    </citation>
    <scope>NUCLEOTIDE SEQUENCE [LARGE SCALE GENOMIC DNA]</scope>
    <source>
        <strain evidence="3">PX4</strain>
    </source>
</reference>
<feature type="domain" description="Glycosyltransferase subfamily 4-like N-terminal" evidence="1">
    <location>
        <begin position="29"/>
        <end position="211"/>
    </location>
</feature>
<evidence type="ECO:0000313" key="2">
    <source>
        <dbReference type="EMBL" id="APW60822.1"/>
    </source>
</evidence>
<evidence type="ECO:0000313" key="3">
    <source>
        <dbReference type="Proteomes" id="UP000186309"/>
    </source>
</evidence>